<reference evidence="2" key="1">
    <citation type="submission" date="2015-08" db="EMBL/GenBank/DDBJ databases">
        <title>Comparative genomics of the Campylobacter concisus group.</title>
        <authorList>
            <person name="Miller W.G."/>
            <person name="Yee E."/>
            <person name="Chapman M.H."/>
            <person name="Huynh S."/>
            <person name="Bono J.L."/>
            <person name="On S.L.W."/>
            <person name="St Leger J."/>
            <person name="Foster G."/>
            <person name="Parker C.T."/>
        </authorList>
    </citation>
    <scope>NUCLEOTIDE SEQUENCE [LARGE SCALE GENOMIC DNA]</scope>
    <source>
        <strain evidence="2">ATCC 33237</strain>
    </source>
</reference>
<dbReference type="Proteomes" id="UP000066049">
    <property type="component" value="Chromosome"/>
</dbReference>
<dbReference type="PANTHER" id="PTHR43130:SF3">
    <property type="entry name" value="HTH-TYPE TRANSCRIPTIONAL REGULATOR RV1931C"/>
    <property type="match status" value="1"/>
</dbReference>
<dbReference type="RefSeq" id="WP_054196846.1">
    <property type="nucleotide sequence ID" value="NZ_CABMKQ010000054.1"/>
</dbReference>
<dbReference type="KEGG" id="ccoc:CCON33237_1222"/>
<sequence length="164" mass="18377">MKVGILMFDKLNLLSFAKIYDFLHKFEDFNIKTYALKPEIIDEFGVRLHPEIYAESLYGVDILVVPDGVGALGLRYDEIFLSWVKSSASAKFKIGFDLGVLILGGAGFLEDREACIRGGYKNALGDYCDVNDAKMCESRGVISVSEFDDRIKEQLVTILGKDKF</sequence>
<dbReference type="AlphaFoldDB" id="A0A0M4SN77"/>
<name>A0A0M4SN77_9BACT</name>
<evidence type="ECO:0000313" key="1">
    <source>
        <dbReference type="EMBL" id="ALF47884.1"/>
    </source>
</evidence>
<dbReference type="InterPro" id="IPR052158">
    <property type="entry name" value="INH-QAR"/>
</dbReference>
<dbReference type="PATRIC" id="fig|199.248.peg.1256"/>
<dbReference type="GeneID" id="28662897"/>
<evidence type="ECO:0000313" key="2">
    <source>
        <dbReference type="Proteomes" id="UP000066049"/>
    </source>
</evidence>
<accession>A0A0M4SN77</accession>
<gene>
    <name evidence="1" type="ORF">CCON33237_1222</name>
</gene>
<protein>
    <submittedName>
        <fullName evidence="1">Putative DUF4066 domain protein</fullName>
    </submittedName>
</protein>
<dbReference type="GO" id="GO:0006355">
    <property type="term" value="P:regulation of DNA-templated transcription"/>
    <property type="evidence" value="ECO:0007669"/>
    <property type="project" value="TreeGrafter"/>
</dbReference>
<dbReference type="Gene3D" id="3.40.50.880">
    <property type="match status" value="1"/>
</dbReference>
<dbReference type="InterPro" id="IPR029062">
    <property type="entry name" value="Class_I_gatase-like"/>
</dbReference>
<dbReference type="EMBL" id="CP012541">
    <property type="protein sequence ID" value="ALF47884.1"/>
    <property type="molecule type" value="Genomic_DNA"/>
</dbReference>
<dbReference type="PANTHER" id="PTHR43130">
    <property type="entry name" value="ARAC-FAMILY TRANSCRIPTIONAL REGULATOR"/>
    <property type="match status" value="1"/>
</dbReference>
<organism evidence="1 2">
    <name type="scientific">Campylobacter concisus</name>
    <dbReference type="NCBI Taxonomy" id="199"/>
    <lineage>
        <taxon>Bacteria</taxon>
        <taxon>Pseudomonadati</taxon>
        <taxon>Campylobacterota</taxon>
        <taxon>Epsilonproteobacteria</taxon>
        <taxon>Campylobacterales</taxon>
        <taxon>Campylobacteraceae</taxon>
        <taxon>Campylobacter</taxon>
    </lineage>
</organism>
<dbReference type="SUPFAM" id="SSF52317">
    <property type="entry name" value="Class I glutamine amidotransferase-like"/>
    <property type="match status" value="1"/>
</dbReference>
<proteinExistence type="predicted"/>